<dbReference type="PANTHER" id="PTHR43580">
    <property type="entry name" value="OXIDOREDUCTASE GLYR1-RELATED"/>
    <property type="match status" value="1"/>
</dbReference>
<feature type="compositionally biased region" description="Basic and acidic residues" evidence="8">
    <location>
        <begin position="143"/>
        <end position="155"/>
    </location>
</feature>
<dbReference type="GO" id="GO:0031491">
    <property type="term" value="F:nucleosome binding"/>
    <property type="evidence" value="ECO:0007669"/>
    <property type="project" value="TreeGrafter"/>
</dbReference>
<dbReference type="Proteomes" id="UP000015103">
    <property type="component" value="Unassembled WGS sequence"/>
</dbReference>
<dbReference type="GO" id="GO:0000785">
    <property type="term" value="C:chromatin"/>
    <property type="evidence" value="ECO:0007669"/>
    <property type="project" value="TreeGrafter"/>
</dbReference>
<dbReference type="InterPro" id="IPR008927">
    <property type="entry name" value="6-PGluconate_DH-like_C_sf"/>
</dbReference>
<dbReference type="GO" id="GO:0003677">
    <property type="term" value="F:DNA binding"/>
    <property type="evidence" value="ECO:0007669"/>
    <property type="project" value="TreeGrafter"/>
</dbReference>
<feature type="region of interest" description="Disordered" evidence="8">
    <location>
        <begin position="113"/>
        <end position="204"/>
    </location>
</feature>
<comment type="similarity">
    <text evidence="2">Belongs to the HIBADH-related family. NP60 subfamily.</text>
</comment>
<dbReference type="Gene3D" id="1.10.1040.10">
    <property type="entry name" value="N-(1-d-carboxylethyl)-l-norvaline Dehydrogenase, domain 2"/>
    <property type="match status" value="1"/>
</dbReference>
<evidence type="ECO:0000256" key="7">
    <source>
        <dbReference type="ARBA" id="ARBA00082969"/>
    </source>
</evidence>
<evidence type="ECO:0000256" key="6">
    <source>
        <dbReference type="ARBA" id="ARBA00078412"/>
    </source>
</evidence>
<dbReference type="PROSITE" id="PS50812">
    <property type="entry name" value="PWWP"/>
    <property type="match status" value="1"/>
</dbReference>
<dbReference type="OMA" id="TEDAWIK"/>
<accession>T1HKM5</accession>
<dbReference type="Gene3D" id="2.30.30.140">
    <property type="match status" value="1"/>
</dbReference>
<dbReference type="InterPro" id="IPR013328">
    <property type="entry name" value="6PGD_dom2"/>
</dbReference>
<dbReference type="EMBL" id="ACPB03006490">
    <property type="status" value="NOT_ANNOTATED_CDS"/>
    <property type="molecule type" value="Genomic_DNA"/>
</dbReference>
<proteinExistence type="inferred from homology"/>
<dbReference type="HOGENOM" id="CLU_018075_0_0_1"/>
<dbReference type="eggNOG" id="KOG0409">
    <property type="taxonomic scope" value="Eukaryota"/>
</dbReference>
<dbReference type="FunCoup" id="T1HKM5">
    <property type="interactions" value="1688"/>
</dbReference>
<dbReference type="PROSITE" id="PS00895">
    <property type="entry name" value="3_HYDROXYISOBUT_DH"/>
    <property type="match status" value="1"/>
</dbReference>
<dbReference type="AlphaFoldDB" id="T1HKM5"/>
<dbReference type="InterPro" id="IPR006115">
    <property type="entry name" value="6PGDH_NADP-bd"/>
</dbReference>
<keyword evidence="3" id="KW-0158">Chromosome</keyword>
<dbReference type="PANTHER" id="PTHR43580:SF2">
    <property type="entry name" value="CYTOKINE-LIKE NUCLEAR FACTOR N-PAC"/>
    <property type="match status" value="1"/>
</dbReference>
<name>T1HKM5_RHOPR</name>
<evidence type="ECO:0000256" key="2">
    <source>
        <dbReference type="ARBA" id="ARBA00007598"/>
    </source>
</evidence>
<feature type="compositionally biased region" description="Low complexity" evidence="8">
    <location>
        <begin position="156"/>
        <end position="167"/>
    </location>
</feature>
<dbReference type="EnsemblMetazoa" id="RPRC004599-RA">
    <property type="protein sequence ID" value="RPRC004599-PA"/>
    <property type="gene ID" value="RPRC004599"/>
</dbReference>
<evidence type="ECO:0000256" key="3">
    <source>
        <dbReference type="ARBA" id="ARBA00022454"/>
    </source>
</evidence>
<dbReference type="SUPFAM" id="SSF51735">
    <property type="entry name" value="NAD(P)-binding Rossmann-fold domains"/>
    <property type="match status" value="1"/>
</dbReference>
<dbReference type="VEuPathDB" id="VectorBase:RPRC004599"/>
<dbReference type="CDD" id="cd05836">
    <property type="entry name" value="PWWP_GLYR1"/>
    <property type="match status" value="1"/>
</dbReference>
<keyword evidence="10" id="KW-1185">Reference proteome</keyword>
<dbReference type="InParanoid" id="T1HKM5"/>
<reference evidence="9" key="1">
    <citation type="submission" date="2015-05" db="UniProtKB">
        <authorList>
            <consortium name="EnsemblMetazoa"/>
        </authorList>
    </citation>
    <scope>IDENTIFICATION</scope>
</reference>
<dbReference type="InterPro" id="IPR000313">
    <property type="entry name" value="PWWP_dom"/>
</dbReference>
<dbReference type="SMART" id="SM00293">
    <property type="entry name" value="PWWP"/>
    <property type="match status" value="1"/>
</dbReference>
<comment type="subcellular location">
    <subcellularLocation>
        <location evidence="1">Chromosome</location>
    </subcellularLocation>
</comment>
<evidence type="ECO:0000256" key="4">
    <source>
        <dbReference type="ARBA" id="ARBA00030287"/>
    </source>
</evidence>
<dbReference type="STRING" id="13249.T1HKM5"/>
<dbReference type="GO" id="GO:0140673">
    <property type="term" value="P:transcription elongation-coupled chromatin remodeling"/>
    <property type="evidence" value="ECO:0007669"/>
    <property type="project" value="TreeGrafter"/>
</dbReference>
<dbReference type="Pfam" id="PF03446">
    <property type="entry name" value="NAD_binding_2"/>
    <property type="match status" value="1"/>
</dbReference>
<dbReference type="InterPro" id="IPR029154">
    <property type="entry name" value="HIBADH-like_NADP-bd"/>
</dbReference>
<evidence type="ECO:0000256" key="8">
    <source>
        <dbReference type="SAM" id="MobiDB-lite"/>
    </source>
</evidence>
<dbReference type="InterPro" id="IPR002204">
    <property type="entry name" value="3-OH-isobutyrate_DH-rel_CS"/>
</dbReference>
<sequence length="509" mass="55140">MALYKRGDLVWAKMKGFPPWPGIITAPPPELKKQPSKKATLYHCIFFFGTKNYSWIETHKLERYKKGAGNSGAKRSAALREACAAIEAYIENGEGASNFNITPEDDAFDKLVSESKASERPLSPSKPKSKKVNTARPNLNPRSVERKSASNDGESRSSSTASSTDTSSNKKRSGTTASSQESSPSPAAHLLDRPPNITRPETPPLDLFSVSQTLLDKHITPSPLRFGFLGLGIMGSGMVKNLLNSGHRVIVWNRSPEKSREFAKVGAEMAVTPQDVCSAADITFSCVSGPKAAKDMVFGNCGALREMNSTKAYVEMTNIDKETSLDIAEAVTSRGARYLEAQIQGSKAEADEGTLVILTAGDRSLYNECHSCFEAFGRSSFFLGEVGNASKMNLVIQMIAGITLAGLAEGLALADRCGLQQSDILEVISMTSLKCPMISEKGKCITECSFPTSLALSHMQKDLKLGLKLGDELEQPLPMTAMANEVYKHSKRLGYGDHDASAVYIRARF</sequence>
<protein>
    <recommendedName>
        <fullName evidence="5">Cytokine-like nuclear factor N-PAC</fullName>
    </recommendedName>
    <alternativeName>
        <fullName evidence="4">Glyoxylate reductase 1 homolog</fullName>
    </alternativeName>
    <alternativeName>
        <fullName evidence="7">Nuclear protein NP60 homolog</fullName>
    </alternativeName>
    <alternativeName>
        <fullName evidence="6">Putative oxidoreductase GLYR1 homolog</fullName>
    </alternativeName>
</protein>
<evidence type="ECO:0000313" key="9">
    <source>
        <dbReference type="EnsemblMetazoa" id="RPRC004599-PA"/>
    </source>
</evidence>
<dbReference type="GO" id="GO:0050661">
    <property type="term" value="F:NADP binding"/>
    <property type="evidence" value="ECO:0007669"/>
    <property type="project" value="InterPro"/>
</dbReference>
<organism evidence="9 10">
    <name type="scientific">Rhodnius prolixus</name>
    <name type="common">Triatomid bug</name>
    <dbReference type="NCBI Taxonomy" id="13249"/>
    <lineage>
        <taxon>Eukaryota</taxon>
        <taxon>Metazoa</taxon>
        <taxon>Ecdysozoa</taxon>
        <taxon>Arthropoda</taxon>
        <taxon>Hexapoda</taxon>
        <taxon>Insecta</taxon>
        <taxon>Pterygota</taxon>
        <taxon>Neoptera</taxon>
        <taxon>Paraneoptera</taxon>
        <taxon>Hemiptera</taxon>
        <taxon>Heteroptera</taxon>
        <taxon>Panheteroptera</taxon>
        <taxon>Cimicomorpha</taxon>
        <taxon>Reduviidae</taxon>
        <taxon>Triatominae</taxon>
        <taxon>Rhodnius</taxon>
    </lineage>
</organism>
<dbReference type="SUPFAM" id="SSF48179">
    <property type="entry name" value="6-phosphogluconate dehydrogenase C-terminal domain-like"/>
    <property type="match status" value="1"/>
</dbReference>
<dbReference type="Gene3D" id="3.40.50.720">
    <property type="entry name" value="NAD(P)-binding Rossmann-like Domain"/>
    <property type="match status" value="1"/>
</dbReference>
<dbReference type="Pfam" id="PF00855">
    <property type="entry name" value="PWWP"/>
    <property type="match status" value="1"/>
</dbReference>
<dbReference type="InterPro" id="IPR035501">
    <property type="entry name" value="GLYR1_PWWP"/>
</dbReference>
<dbReference type="InterPro" id="IPR036291">
    <property type="entry name" value="NAD(P)-bd_dom_sf"/>
</dbReference>
<dbReference type="GO" id="GO:0016491">
    <property type="term" value="F:oxidoreductase activity"/>
    <property type="evidence" value="ECO:0007669"/>
    <property type="project" value="InterPro"/>
</dbReference>
<dbReference type="InterPro" id="IPR051265">
    <property type="entry name" value="HIBADH-related_NP60_sf"/>
</dbReference>
<evidence type="ECO:0000313" key="10">
    <source>
        <dbReference type="Proteomes" id="UP000015103"/>
    </source>
</evidence>
<evidence type="ECO:0000256" key="1">
    <source>
        <dbReference type="ARBA" id="ARBA00004286"/>
    </source>
</evidence>
<dbReference type="GO" id="GO:0051287">
    <property type="term" value="F:NAD binding"/>
    <property type="evidence" value="ECO:0007669"/>
    <property type="project" value="InterPro"/>
</dbReference>
<evidence type="ECO:0000256" key="5">
    <source>
        <dbReference type="ARBA" id="ARBA00034140"/>
    </source>
</evidence>
<dbReference type="FunFam" id="3.40.50.720:FF:000058">
    <property type="entry name" value="Putative oxidoreductase GLYR1 homolog"/>
    <property type="match status" value="1"/>
</dbReference>
<feature type="compositionally biased region" description="Low complexity" evidence="8">
    <location>
        <begin position="174"/>
        <end position="188"/>
    </location>
</feature>
<dbReference type="Pfam" id="PF14833">
    <property type="entry name" value="NAD_binding_11"/>
    <property type="match status" value="1"/>
</dbReference>
<dbReference type="SUPFAM" id="SSF63748">
    <property type="entry name" value="Tudor/PWWP/MBT"/>
    <property type="match status" value="1"/>
</dbReference>